<protein>
    <submittedName>
        <fullName evidence="2">Uncharacterized protein</fullName>
    </submittedName>
</protein>
<dbReference type="RefSeq" id="WP_072863114.1">
    <property type="nucleotide sequence ID" value="NZ_FQUI01000005.1"/>
</dbReference>
<proteinExistence type="predicted"/>
<accession>A0A1M4TT38</accession>
<keyword evidence="1" id="KW-0175">Coiled coil</keyword>
<dbReference type="Proteomes" id="UP000184334">
    <property type="component" value="Unassembled WGS sequence"/>
</dbReference>
<feature type="coiled-coil region" evidence="1">
    <location>
        <begin position="41"/>
        <end position="68"/>
    </location>
</feature>
<name>A0A1M4TT38_MARH1</name>
<keyword evidence="3" id="KW-1185">Reference proteome</keyword>
<gene>
    <name evidence="2" type="ORF">SAMN02745164_00499</name>
</gene>
<comment type="caution">
    <text evidence="2">The sequence shown here is derived from an EMBL/GenBank/DDBJ whole genome shotgun (WGS) entry which is preliminary data.</text>
</comment>
<dbReference type="EMBL" id="FQUI01000005">
    <property type="protein sequence ID" value="SHE47545.1"/>
    <property type="molecule type" value="Genomic_DNA"/>
</dbReference>
<evidence type="ECO:0000313" key="3">
    <source>
        <dbReference type="Proteomes" id="UP000184334"/>
    </source>
</evidence>
<dbReference type="AlphaFoldDB" id="A0A1M4TT38"/>
<organism evidence="2 3">
    <name type="scientific">Marinitoga hydrogenitolerans (strain DSM 16785 / JCM 12826 / AT1271)</name>
    <dbReference type="NCBI Taxonomy" id="1122195"/>
    <lineage>
        <taxon>Bacteria</taxon>
        <taxon>Thermotogati</taxon>
        <taxon>Thermotogota</taxon>
        <taxon>Thermotogae</taxon>
        <taxon>Petrotogales</taxon>
        <taxon>Petrotogaceae</taxon>
        <taxon>Marinitoga</taxon>
    </lineage>
</organism>
<dbReference type="OrthoDB" id="48834at2"/>
<dbReference type="STRING" id="1122195.SAMN02745164_00499"/>
<evidence type="ECO:0000256" key="1">
    <source>
        <dbReference type="SAM" id="Coils"/>
    </source>
</evidence>
<reference evidence="2" key="1">
    <citation type="submission" date="2016-11" db="EMBL/GenBank/DDBJ databases">
        <authorList>
            <person name="Varghese N."/>
            <person name="Submissions S."/>
        </authorList>
    </citation>
    <scope>NUCLEOTIDE SEQUENCE [LARGE SCALE GENOMIC DNA]</scope>
    <source>
        <strain evidence="2">DSM 16785</strain>
    </source>
</reference>
<sequence length="81" mass="9508">MFEFLLTFIVGVFAGFLILSLLTISARNELEDDILRLNFKLSEQFSLNERLKKRVKELSNENAKLFSENMRLRRGKIEAKN</sequence>
<evidence type="ECO:0000313" key="2">
    <source>
        <dbReference type="EMBL" id="SHE47545.1"/>
    </source>
</evidence>